<dbReference type="Proteomes" id="UP000743370">
    <property type="component" value="Unassembled WGS sequence"/>
</dbReference>
<feature type="compositionally biased region" description="Low complexity" evidence="1">
    <location>
        <begin position="125"/>
        <end position="144"/>
    </location>
</feature>
<evidence type="ECO:0000313" key="2">
    <source>
        <dbReference type="EMBL" id="KAG2375675.1"/>
    </source>
</evidence>
<dbReference type="SUPFAM" id="SSF82649">
    <property type="entry name" value="SufE/NifU"/>
    <property type="match status" value="1"/>
</dbReference>
<feature type="region of interest" description="Disordered" evidence="1">
    <location>
        <begin position="39"/>
        <end position="67"/>
    </location>
</feature>
<dbReference type="GO" id="GO:0009507">
    <property type="term" value="C:chloroplast"/>
    <property type="evidence" value="ECO:0007669"/>
    <property type="project" value="TreeGrafter"/>
</dbReference>
<evidence type="ECO:0000313" key="3">
    <source>
        <dbReference type="Proteomes" id="UP000743370"/>
    </source>
</evidence>
<dbReference type="GO" id="GO:0016226">
    <property type="term" value="P:iron-sulfur cluster assembly"/>
    <property type="evidence" value="ECO:0007669"/>
    <property type="project" value="TreeGrafter"/>
</dbReference>
<comment type="caution">
    <text evidence="2">The sequence shown here is derived from an EMBL/GenBank/DDBJ whole genome shotgun (WGS) entry which is preliminary data.</text>
</comment>
<proteinExistence type="predicted"/>
<sequence>MEAMKVLHDREDNPSLPLPQNPAFPSSIRKTLFSKSITFQRLPSSSPLPPPPSSSSSSSNSLQPIEDLPPKLQEIVHLFQSVCEPKAKYEQLLFYGKNLKPLEPHFKTNATRSKVASPRSGSEPTSTPTATSSTKLTATLSSPKASPCCSFRASRVDPLVKSFGSRRISSRCWVAVEPDPLEEQWVFEHA</sequence>
<dbReference type="AlphaFoldDB" id="A0A8T0JLZ5"/>
<accession>A0A8T0JLZ5</accession>
<organism evidence="2 3">
    <name type="scientific">Phaseolus angularis</name>
    <name type="common">Azuki bean</name>
    <name type="synonym">Vigna angularis</name>
    <dbReference type="NCBI Taxonomy" id="3914"/>
    <lineage>
        <taxon>Eukaryota</taxon>
        <taxon>Viridiplantae</taxon>
        <taxon>Streptophyta</taxon>
        <taxon>Embryophyta</taxon>
        <taxon>Tracheophyta</taxon>
        <taxon>Spermatophyta</taxon>
        <taxon>Magnoliopsida</taxon>
        <taxon>eudicotyledons</taxon>
        <taxon>Gunneridae</taxon>
        <taxon>Pentapetalae</taxon>
        <taxon>rosids</taxon>
        <taxon>fabids</taxon>
        <taxon>Fabales</taxon>
        <taxon>Fabaceae</taxon>
        <taxon>Papilionoideae</taxon>
        <taxon>50 kb inversion clade</taxon>
        <taxon>NPAAA clade</taxon>
        <taxon>indigoferoid/millettioid clade</taxon>
        <taxon>Phaseoleae</taxon>
        <taxon>Vigna</taxon>
    </lineage>
</organism>
<feature type="compositionally biased region" description="Polar residues" evidence="1">
    <location>
        <begin position="109"/>
        <end position="124"/>
    </location>
</feature>
<feature type="region of interest" description="Disordered" evidence="1">
    <location>
        <begin position="109"/>
        <end position="146"/>
    </location>
</feature>
<dbReference type="PANTHER" id="PTHR46230">
    <property type="match status" value="1"/>
</dbReference>
<dbReference type="Gene3D" id="3.90.1010.10">
    <property type="match status" value="1"/>
</dbReference>
<dbReference type="EMBL" id="JABFOF010000010">
    <property type="protein sequence ID" value="KAG2375675.1"/>
    <property type="molecule type" value="Genomic_DNA"/>
</dbReference>
<feature type="region of interest" description="Disordered" evidence="1">
    <location>
        <begin position="1"/>
        <end position="24"/>
    </location>
</feature>
<protein>
    <submittedName>
        <fullName evidence="2">SufE-like protein</fullName>
    </submittedName>
</protein>
<gene>
    <name evidence="2" type="ORF">HKW66_Vig0161710</name>
</gene>
<feature type="compositionally biased region" description="Basic and acidic residues" evidence="1">
    <location>
        <begin position="1"/>
        <end position="13"/>
    </location>
</feature>
<dbReference type="PANTHER" id="PTHR46230:SF3">
    <property type="entry name" value="SUFE-LIKE PROTEIN 1, CHLOROPLASTIC_MITOCHONDRIAL"/>
    <property type="match status" value="1"/>
</dbReference>
<reference evidence="2 3" key="1">
    <citation type="submission" date="2020-05" db="EMBL/GenBank/DDBJ databases">
        <title>Vigna angularis (adzuki bean) Var. LongXiaoDou No. 4 denovo assembly.</title>
        <authorList>
            <person name="Xiang H."/>
        </authorList>
    </citation>
    <scope>NUCLEOTIDE SEQUENCE [LARGE SCALE GENOMIC DNA]</scope>
    <source>
        <tissue evidence="2">Leaf</tissue>
    </source>
</reference>
<evidence type="ECO:0000256" key="1">
    <source>
        <dbReference type="SAM" id="MobiDB-lite"/>
    </source>
</evidence>
<name>A0A8T0JLZ5_PHAAN</name>